<dbReference type="Pfam" id="PF02826">
    <property type="entry name" value="2-Hacid_dh_C"/>
    <property type="match status" value="1"/>
</dbReference>
<evidence type="ECO:0000256" key="1">
    <source>
        <dbReference type="ARBA" id="ARBA00003800"/>
    </source>
</evidence>
<dbReference type="EC" id="1.1.1.95" evidence="5"/>
<feature type="domain" description="ACT" evidence="13">
    <location>
        <begin position="340"/>
        <end position="411"/>
    </location>
</feature>
<dbReference type="InterPro" id="IPR050418">
    <property type="entry name" value="D-iso_2-hydroxyacid_DH_PdxB"/>
</dbReference>
<dbReference type="Pfam" id="PF00389">
    <property type="entry name" value="2-Hacid_dh"/>
    <property type="match status" value="1"/>
</dbReference>
<dbReference type="GO" id="GO:0047545">
    <property type="term" value="F:(S)-2-hydroxyglutarate dehydrogenase activity"/>
    <property type="evidence" value="ECO:0007669"/>
    <property type="project" value="UniProtKB-ARBA"/>
</dbReference>
<dbReference type="CDD" id="cd12176">
    <property type="entry name" value="PGDH_3"/>
    <property type="match status" value="1"/>
</dbReference>
<proteinExistence type="inferred from homology"/>
<organism evidence="14 15">
    <name type="scientific">Haematospirillum jordaniae</name>
    <dbReference type="NCBI Taxonomy" id="1549855"/>
    <lineage>
        <taxon>Bacteria</taxon>
        <taxon>Pseudomonadati</taxon>
        <taxon>Pseudomonadota</taxon>
        <taxon>Alphaproteobacteria</taxon>
        <taxon>Rhodospirillales</taxon>
        <taxon>Novispirillaceae</taxon>
        <taxon>Haematospirillum</taxon>
    </lineage>
</organism>
<dbReference type="InterPro" id="IPR054480">
    <property type="entry name" value="AHAS_small-like_ACT"/>
</dbReference>
<dbReference type="SUPFAM" id="SSF51735">
    <property type="entry name" value="NAD(P)-binding Rossmann-fold domains"/>
    <property type="match status" value="1"/>
</dbReference>
<dbReference type="GO" id="GO:0004617">
    <property type="term" value="F:phosphoglycerate dehydrogenase activity"/>
    <property type="evidence" value="ECO:0007669"/>
    <property type="project" value="UniProtKB-EC"/>
</dbReference>
<evidence type="ECO:0000256" key="6">
    <source>
        <dbReference type="ARBA" id="ARBA00021582"/>
    </source>
</evidence>
<dbReference type="PANTHER" id="PTHR43761">
    <property type="entry name" value="D-ISOMER SPECIFIC 2-HYDROXYACID DEHYDROGENASE FAMILY PROTEIN (AFU_ORTHOLOGUE AFUA_1G13630)"/>
    <property type="match status" value="1"/>
</dbReference>
<keyword evidence="8" id="KW-0520">NAD</keyword>
<evidence type="ECO:0000256" key="5">
    <source>
        <dbReference type="ARBA" id="ARBA00013143"/>
    </source>
</evidence>
<dbReference type="InterPro" id="IPR006140">
    <property type="entry name" value="D-isomer_DH_NAD-bd"/>
</dbReference>
<protein>
    <recommendedName>
        <fullName evidence="6">D-3-phosphoglycerate dehydrogenase</fullName>
        <ecNumber evidence="4">1.1.1.399</ecNumber>
        <ecNumber evidence="5">1.1.1.95</ecNumber>
    </recommendedName>
    <alternativeName>
        <fullName evidence="9">2-oxoglutarate reductase</fullName>
    </alternativeName>
</protein>
<comment type="catalytic activity">
    <reaction evidence="10">
        <text>(R)-2-hydroxyglutarate + NAD(+) = 2-oxoglutarate + NADH + H(+)</text>
        <dbReference type="Rhea" id="RHEA:49612"/>
        <dbReference type="ChEBI" id="CHEBI:15378"/>
        <dbReference type="ChEBI" id="CHEBI:15801"/>
        <dbReference type="ChEBI" id="CHEBI:16810"/>
        <dbReference type="ChEBI" id="CHEBI:57540"/>
        <dbReference type="ChEBI" id="CHEBI:57945"/>
        <dbReference type="EC" id="1.1.1.399"/>
    </reaction>
</comment>
<dbReference type="GO" id="GO:0006564">
    <property type="term" value="P:L-serine biosynthetic process"/>
    <property type="evidence" value="ECO:0007669"/>
    <property type="project" value="UniProtKB-ARBA"/>
</dbReference>
<dbReference type="Pfam" id="PF22629">
    <property type="entry name" value="ACT_AHAS_ss"/>
    <property type="match status" value="1"/>
</dbReference>
<dbReference type="InterPro" id="IPR002912">
    <property type="entry name" value="ACT_dom"/>
</dbReference>
<dbReference type="OrthoDB" id="9793626at2"/>
<dbReference type="Gene3D" id="3.30.70.260">
    <property type="match status" value="1"/>
</dbReference>
<evidence type="ECO:0000313" key="15">
    <source>
        <dbReference type="Proteomes" id="UP000076066"/>
    </source>
</evidence>
<comment type="similarity">
    <text evidence="3 12">Belongs to the D-isomer specific 2-hydroxyacid dehydrogenase family.</text>
</comment>
<dbReference type="FunFam" id="3.40.50.720:FF:000041">
    <property type="entry name" value="D-3-phosphoglycerate dehydrogenase"/>
    <property type="match status" value="1"/>
</dbReference>
<evidence type="ECO:0000256" key="2">
    <source>
        <dbReference type="ARBA" id="ARBA00005216"/>
    </source>
</evidence>
<dbReference type="InterPro" id="IPR006139">
    <property type="entry name" value="D-isomer_2_OHA_DH_cat_dom"/>
</dbReference>
<dbReference type="RefSeq" id="WP_066135287.1">
    <property type="nucleotide sequence ID" value="NZ_CP014525.1"/>
</dbReference>
<dbReference type="PROSITE" id="PS51671">
    <property type="entry name" value="ACT"/>
    <property type="match status" value="1"/>
</dbReference>
<evidence type="ECO:0000256" key="11">
    <source>
        <dbReference type="ARBA" id="ARBA00048731"/>
    </source>
</evidence>
<evidence type="ECO:0000256" key="3">
    <source>
        <dbReference type="ARBA" id="ARBA00005854"/>
    </source>
</evidence>
<dbReference type="Proteomes" id="UP000076066">
    <property type="component" value="Chromosome"/>
</dbReference>
<dbReference type="AlphaFoldDB" id="A0A143DFJ3"/>
<dbReference type="InterPro" id="IPR045865">
    <property type="entry name" value="ACT-like_dom_sf"/>
</dbReference>
<dbReference type="PROSITE" id="PS00065">
    <property type="entry name" value="D_2_HYDROXYACID_DH_1"/>
    <property type="match status" value="1"/>
</dbReference>
<dbReference type="SUPFAM" id="SSF55021">
    <property type="entry name" value="ACT-like"/>
    <property type="match status" value="1"/>
</dbReference>
<dbReference type="KEGG" id="hjo:AY555_07545"/>
<keyword evidence="15" id="KW-1185">Reference proteome</keyword>
<accession>A0A143DFJ3</accession>
<evidence type="ECO:0000256" key="8">
    <source>
        <dbReference type="ARBA" id="ARBA00023027"/>
    </source>
</evidence>
<evidence type="ECO:0000256" key="4">
    <source>
        <dbReference type="ARBA" id="ARBA00013001"/>
    </source>
</evidence>
<dbReference type="GO" id="GO:0051287">
    <property type="term" value="F:NAD binding"/>
    <property type="evidence" value="ECO:0007669"/>
    <property type="project" value="InterPro"/>
</dbReference>
<comment type="pathway">
    <text evidence="2">Amino-acid biosynthesis; L-serine biosynthesis; L-serine from 3-phospho-D-glycerate: step 1/3.</text>
</comment>
<dbReference type="CDD" id="cd04901">
    <property type="entry name" value="ACT_3PGDH"/>
    <property type="match status" value="1"/>
</dbReference>
<dbReference type="InterPro" id="IPR029752">
    <property type="entry name" value="D-isomer_DH_CS1"/>
</dbReference>
<comment type="function">
    <text evidence="1">Catalyzes the reversible oxidation of 3-phospho-D-glycerate to 3-phosphonooxypyruvate, the first step of the phosphorylated L-serine biosynthesis pathway. Also catalyzes the reversible oxidation of 2-hydroxyglutarate to 2-oxoglutarate.</text>
</comment>
<dbReference type="PANTHER" id="PTHR43761:SF1">
    <property type="entry name" value="D-ISOMER SPECIFIC 2-HYDROXYACID DEHYDROGENASE CATALYTIC DOMAIN-CONTAINING PROTEIN-RELATED"/>
    <property type="match status" value="1"/>
</dbReference>
<evidence type="ECO:0000313" key="14">
    <source>
        <dbReference type="EMBL" id="AMW35053.1"/>
    </source>
</evidence>
<name>A0A143DFJ3_9PROT</name>
<dbReference type="Gene3D" id="3.40.50.720">
    <property type="entry name" value="NAD(P)-binding Rossmann-like Domain"/>
    <property type="match status" value="2"/>
</dbReference>
<evidence type="ECO:0000256" key="7">
    <source>
        <dbReference type="ARBA" id="ARBA00023002"/>
    </source>
</evidence>
<dbReference type="UniPathway" id="UPA00135">
    <property type="reaction ID" value="UER00196"/>
</dbReference>
<dbReference type="NCBIfam" id="NF008759">
    <property type="entry name" value="PRK11790.1"/>
    <property type="match status" value="1"/>
</dbReference>
<dbReference type="GeneID" id="53317010"/>
<gene>
    <name evidence="14" type="ORF">AY555_07545</name>
</gene>
<comment type="catalytic activity">
    <reaction evidence="11">
        <text>(2R)-3-phosphoglycerate + NAD(+) = 3-phosphooxypyruvate + NADH + H(+)</text>
        <dbReference type="Rhea" id="RHEA:12641"/>
        <dbReference type="ChEBI" id="CHEBI:15378"/>
        <dbReference type="ChEBI" id="CHEBI:18110"/>
        <dbReference type="ChEBI" id="CHEBI:57540"/>
        <dbReference type="ChEBI" id="CHEBI:57945"/>
        <dbReference type="ChEBI" id="CHEBI:58272"/>
        <dbReference type="EC" id="1.1.1.95"/>
    </reaction>
</comment>
<dbReference type="InterPro" id="IPR029753">
    <property type="entry name" value="D-isomer_DH_CS"/>
</dbReference>
<dbReference type="PROSITE" id="PS00670">
    <property type="entry name" value="D_2_HYDROXYACID_DH_2"/>
    <property type="match status" value="1"/>
</dbReference>
<reference evidence="14 15" key="1">
    <citation type="submission" date="2016-02" db="EMBL/GenBank/DDBJ databases">
        <title>Complete Genome of H5569, the type strain of the newly described species Haematospirillium jordaniae.</title>
        <authorList>
            <person name="Nicholson A.C."/>
            <person name="Humrighouse B.W."/>
            <person name="Loparov V."/>
            <person name="McQuiston J.R."/>
        </authorList>
    </citation>
    <scope>NUCLEOTIDE SEQUENCE [LARGE SCALE GENOMIC DNA]</scope>
    <source>
        <strain evidence="14 15">H5569</strain>
    </source>
</reference>
<dbReference type="EMBL" id="CP014525">
    <property type="protein sequence ID" value="AMW35053.1"/>
    <property type="molecule type" value="Genomic_DNA"/>
</dbReference>
<dbReference type="STRING" id="1549855.AY555_07545"/>
<evidence type="ECO:0000256" key="12">
    <source>
        <dbReference type="RuleBase" id="RU003719"/>
    </source>
</evidence>
<keyword evidence="7 12" id="KW-0560">Oxidoreductase</keyword>
<dbReference type="InterPro" id="IPR036291">
    <property type="entry name" value="NAD(P)-bd_dom_sf"/>
</dbReference>
<evidence type="ECO:0000259" key="13">
    <source>
        <dbReference type="PROSITE" id="PS51671"/>
    </source>
</evidence>
<evidence type="ECO:0000256" key="10">
    <source>
        <dbReference type="ARBA" id="ARBA00048126"/>
    </source>
</evidence>
<dbReference type="EC" id="1.1.1.399" evidence="4"/>
<dbReference type="SUPFAM" id="SSF52283">
    <property type="entry name" value="Formate/glycerate dehydrogenase catalytic domain-like"/>
    <property type="match status" value="1"/>
</dbReference>
<evidence type="ECO:0000256" key="9">
    <source>
        <dbReference type="ARBA" id="ARBA00030455"/>
    </source>
</evidence>
<sequence length="411" mass="43934">MSKLSLPKDKIKIVLLENIHSSAVTYLTAQGYTTVECHGGALDGAELQQAIADAHIVGIRSRTKLTSDILTSANKLIAVGCFCIGTNQVNLDAARTMGIPVFNAPYSNTRSVAELVLGEIIMLARRIPEKNWNTHGGSWLKSTDGACEVRGKTLGIVGYGHIGTQLSILAENIGLRVLFYDIVEKLALGNACSCASLDELLAASDFVSLHVPSTPETKNMIGTEQLALMKSGAALINAARGQVIDIDALANALRKKHLSGAAIDVFPQEPADSKEEFISPLRGLHNVILTPHIGGSTLEAQVNIGTEVAEKLVKYSDNGSTLGAVNFPEVQLPMHLGGSRFMHIHKNVPGVLAKINEVLSAHTVNITGQYLQTSSNIGYVVVDVDTREGDMDAIRTALETIPGTIRTRFLL</sequence>